<sequence>MMTKIDAAALADLLAVVRAEMPDTKRIAALEAALCLPLDEAGWRACADLAWQLLAGLAPHSPSRHRLLALAARIPLRSLRERLRTFAAVAPATERAVIEAALAEAARTGPAAIDDLPQAAARSAPRGQVERAAAAPAEARRVNACLLHQGERRNTFVAGAHCVLRCWIGLPVPDLAAHADLAVPTVDIPDEGLELTAVMTSGGSAMRRKLVLPADRSLPSNACDFPLEVPAHERHLAVELVFLFRGRVFEAVSIDAAVLAAGEPELPGQALLRVRVLASRRQALEIADSAPVDSLLVCGAAGLQRIGELEVRRYDLSQANRAIDWLNEKAFLTQATLVRREEANGESGAGLDPEDPAVLALLRTMARHGATLHGVLAVQGFTDPGERIQVLNLDPQTYAPFEFVYDRGYPADDARLCPEGLAALATEAAHCPRCRGPVPDDQRAAMPLVCPFGFWSIAKIIERLDPDELADPSLPNARRRSLPALDAVVFASSELVPEDERELTWRALQRSFARATLARDWSEWREAVRAHPPLLLALPHHGEADALDYLQIGEDTLPPRLGRLSRGQIGAEYLNPGGLEPGPIVLLLGCRTATESGAGYVQLTRYLQQHKTAIVLGTLAEVLGRHAAPLARELVAELVAVNDPRADFGTILRRVRRRMLARGHLIALCLVALGDAQWRLTPRPAEASARPAA</sequence>
<evidence type="ECO:0000313" key="1">
    <source>
        <dbReference type="EMBL" id="NLF54398.1"/>
    </source>
</evidence>
<comment type="caution">
    <text evidence="1">The sequence shown here is derived from an EMBL/GenBank/DDBJ whole genome shotgun (WGS) entry which is preliminary data.</text>
</comment>
<proteinExistence type="predicted"/>
<organism evidence="1 2">
    <name type="scientific">Thauera phenolivorans</name>
    <dbReference type="NCBI Taxonomy" id="1792543"/>
    <lineage>
        <taxon>Bacteria</taxon>
        <taxon>Pseudomonadati</taxon>
        <taxon>Pseudomonadota</taxon>
        <taxon>Betaproteobacteria</taxon>
        <taxon>Rhodocyclales</taxon>
        <taxon>Zoogloeaceae</taxon>
        <taxon>Thauera</taxon>
    </lineage>
</organism>
<reference evidence="1 2" key="1">
    <citation type="journal article" date="2020" name="Biotechnol. Biofuels">
        <title>New insights from the biogas microbiome by comprehensive genome-resolved metagenomics of nearly 1600 species originating from multiple anaerobic digesters.</title>
        <authorList>
            <person name="Campanaro S."/>
            <person name="Treu L."/>
            <person name="Rodriguez-R L.M."/>
            <person name="Kovalovszki A."/>
            <person name="Ziels R.M."/>
            <person name="Maus I."/>
            <person name="Zhu X."/>
            <person name="Kougias P.G."/>
            <person name="Basile A."/>
            <person name="Luo G."/>
            <person name="Schluter A."/>
            <person name="Konstantinidis K.T."/>
            <person name="Angelidaki I."/>
        </authorList>
    </citation>
    <scope>NUCLEOTIDE SEQUENCE [LARGE SCALE GENOMIC DNA]</scope>
    <source>
        <strain evidence="1">AS06rmzACSIP_256</strain>
    </source>
</reference>
<evidence type="ECO:0000313" key="2">
    <source>
        <dbReference type="Proteomes" id="UP000536534"/>
    </source>
</evidence>
<gene>
    <name evidence="1" type="ORF">GX576_08405</name>
</gene>
<name>A0A7X7LW59_9RHOO</name>
<dbReference type="Proteomes" id="UP000536534">
    <property type="component" value="Unassembled WGS sequence"/>
</dbReference>
<accession>A0A7X7LW59</accession>
<protein>
    <recommendedName>
        <fullName evidence="3">CHAT domain-containing protein</fullName>
    </recommendedName>
</protein>
<dbReference type="AlphaFoldDB" id="A0A7X7LW59"/>
<dbReference type="EMBL" id="JAAYYV010000218">
    <property type="protein sequence ID" value="NLF54398.1"/>
    <property type="molecule type" value="Genomic_DNA"/>
</dbReference>
<evidence type="ECO:0008006" key="3">
    <source>
        <dbReference type="Google" id="ProtNLM"/>
    </source>
</evidence>